<dbReference type="Gene3D" id="3.40.190.10">
    <property type="entry name" value="Periplasmic binding protein-like II"/>
    <property type="match status" value="2"/>
</dbReference>
<keyword evidence="7" id="KW-1185">Reference proteome</keyword>
<dbReference type="SUPFAM" id="SSF53850">
    <property type="entry name" value="Periplasmic binding protein-like II"/>
    <property type="match status" value="1"/>
</dbReference>
<feature type="domain" description="HTH lysR-type" evidence="5">
    <location>
        <begin position="6"/>
        <end position="63"/>
    </location>
</feature>
<dbReference type="PROSITE" id="PS50931">
    <property type="entry name" value="HTH_LYSR"/>
    <property type="match status" value="1"/>
</dbReference>
<name>A0A0N0E1P5_9PSED</name>
<proteinExistence type="inferred from homology"/>
<dbReference type="PRINTS" id="PR00039">
    <property type="entry name" value="HTHLYSR"/>
</dbReference>
<organism evidence="6 7">
    <name type="scientific">Pseudomonas asplenii</name>
    <dbReference type="NCBI Taxonomy" id="53407"/>
    <lineage>
        <taxon>Bacteria</taxon>
        <taxon>Pseudomonadati</taxon>
        <taxon>Pseudomonadota</taxon>
        <taxon>Gammaproteobacteria</taxon>
        <taxon>Pseudomonadales</taxon>
        <taxon>Pseudomonadaceae</taxon>
        <taxon>Pseudomonas</taxon>
    </lineage>
</organism>
<protein>
    <submittedName>
        <fullName evidence="6">Transcriptional regulator, LysR family</fullName>
    </submittedName>
</protein>
<dbReference type="InterPro" id="IPR000847">
    <property type="entry name" value="LysR_HTH_N"/>
</dbReference>
<dbReference type="SUPFAM" id="SSF46785">
    <property type="entry name" value="Winged helix' DNA-binding domain"/>
    <property type="match status" value="1"/>
</dbReference>
<dbReference type="GO" id="GO:0003700">
    <property type="term" value="F:DNA-binding transcription factor activity"/>
    <property type="evidence" value="ECO:0007669"/>
    <property type="project" value="InterPro"/>
</dbReference>
<dbReference type="InterPro" id="IPR005119">
    <property type="entry name" value="LysR_subst-bd"/>
</dbReference>
<accession>A0A0N0E1P5</accession>
<keyword evidence="4" id="KW-0804">Transcription</keyword>
<dbReference type="STRING" id="50340.PF66_05514"/>
<evidence type="ECO:0000256" key="3">
    <source>
        <dbReference type="ARBA" id="ARBA00023125"/>
    </source>
</evidence>
<gene>
    <name evidence="6" type="ORF">PF66_05514</name>
</gene>
<keyword evidence="2" id="KW-0805">Transcription regulation</keyword>
<dbReference type="InterPro" id="IPR036390">
    <property type="entry name" value="WH_DNA-bd_sf"/>
</dbReference>
<comment type="caution">
    <text evidence="6">The sequence shown here is derived from an EMBL/GenBank/DDBJ whole genome shotgun (WGS) entry which is preliminary data.</text>
</comment>
<dbReference type="GO" id="GO:0006351">
    <property type="term" value="P:DNA-templated transcription"/>
    <property type="evidence" value="ECO:0007669"/>
    <property type="project" value="TreeGrafter"/>
</dbReference>
<dbReference type="InterPro" id="IPR036388">
    <property type="entry name" value="WH-like_DNA-bd_sf"/>
</dbReference>
<dbReference type="PANTHER" id="PTHR30537">
    <property type="entry name" value="HTH-TYPE TRANSCRIPTIONAL REGULATOR"/>
    <property type="match status" value="1"/>
</dbReference>
<evidence type="ECO:0000313" key="7">
    <source>
        <dbReference type="Proteomes" id="UP000037931"/>
    </source>
</evidence>
<evidence type="ECO:0000256" key="2">
    <source>
        <dbReference type="ARBA" id="ARBA00023015"/>
    </source>
</evidence>
<dbReference type="Proteomes" id="UP000037931">
    <property type="component" value="Unassembled WGS sequence"/>
</dbReference>
<dbReference type="OrthoDB" id="5526340at2"/>
<dbReference type="InterPro" id="IPR058163">
    <property type="entry name" value="LysR-type_TF_proteobact-type"/>
</dbReference>
<keyword evidence="3" id="KW-0238">DNA-binding</keyword>
<evidence type="ECO:0000256" key="4">
    <source>
        <dbReference type="ARBA" id="ARBA00023163"/>
    </source>
</evidence>
<dbReference type="GO" id="GO:0043565">
    <property type="term" value="F:sequence-specific DNA binding"/>
    <property type="evidence" value="ECO:0007669"/>
    <property type="project" value="TreeGrafter"/>
</dbReference>
<evidence type="ECO:0000259" key="5">
    <source>
        <dbReference type="PROSITE" id="PS50931"/>
    </source>
</evidence>
<dbReference type="Pfam" id="PF00126">
    <property type="entry name" value="HTH_1"/>
    <property type="match status" value="1"/>
</dbReference>
<comment type="similarity">
    <text evidence="1">Belongs to the LysR transcriptional regulatory family.</text>
</comment>
<dbReference type="PANTHER" id="PTHR30537:SF26">
    <property type="entry name" value="GLYCINE CLEAVAGE SYSTEM TRANSCRIPTIONAL ACTIVATOR"/>
    <property type="match status" value="1"/>
</dbReference>
<reference evidence="6 7" key="1">
    <citation type="journal article" date="2015" name="PLoS ONE">
        <title>Rice-Infecting Pseudomonas Genomes Are Highly Accessorized and Harbor Multiple Putative Virulence Mechanisms to Cause Sheath Brown Rot.</title>
        <authorList>
            <person name="Quibod I.L."/>
            <person name="Grande G."/>
            <person name="Oreiro E.G."/>
            <person name="Borja F.N."/>
            <person name="Dossa G.S."/>
            <person name="Mauleon R."/>
            <person name="Cruz C.V."/>
            <person name="Oliva R."/>
        </authorList>
    </citation>
    <scope>NUCLEOTIDE SEQUENCE [LARGE SCALE GENOMIC DNA]</scope>
    <source>
        <strain evidence="6 7">IRRI 6609</strain>
    </source>
</reference>
<evidence type="ECO:0000256" key="1">
    <source>
        <dbReference type="ARBA" id="ARBA00009437"/>
    </source>
</evidence>
<dbReference type="PATRIC" id="fig|50340.43.peg.3228"/>
<dbReference type="Pfam" id="PF03466">
    <property type="entry name" value="LysR_substrate"/>
    <property type="match status" value="1"/>
</dbReference>
<dbReference type="Gene3D" id="1.10.10.10">
    <property type="entry name" value="Winged helix-like DNA-binding domain superfamily/Winged helix DNA-binding domain"/>
    <property type="match status" value="1"/>
</dbReference>
<dbReference type="RefSeq" id="WP_054064352.1">
    <property type="nucleotide sequence ID" value="NZ_JSYZ01000025.1"/>
</dbReference>
<dbReference type="EMBL" id="JSYZ01000025">
    <property type="protein sequence ID" value="KPA87937.1"/>
    <property type="molecule type" value="Genomic_DNA"/>
</dbReference>
<evidence type="ECO:0000313" key="6">
    <source>
        <dbReference type="EMBL" id="KPA87937.1"/>
    </source>
</evidence>
<sequence length="292" mass="32858">MTRRLPSTSALLALEAAARHQSFAKAAQELALSEGAISRQIAKLEEFIGVRLFHRVGNRVELSAPGASYAARMRTALADIERHTRQLMSDTQGMTSLEIGVIPTLASRWLIPRLARFRERHPDIEVNLRERTQPFSLEESDLHAAINYEHPTWQPMKVQSLFEEPVVAVCHPRLADSVAHNMPLLHKHKSPYGWDRYAQLANLQLPGISAGPTYDRYALLIEAAKAGIGMALVPRLYVEQELKEGRLSAPWPTFTQLSERYVLVTRPAAQRPPALEKFERWLIEEGASHLPA</sequence>
<dbReference type="AlphaFoldDB" id="A0A0N0E1P5"/>